<sequence length="392" mass="42553">MTISSAPKLFQPLTLRSVTLKNRVVISPMCQHAARDGFAQPWHMVHYGKFALGGAGLVFTESTAVSSNARVGFADLGLWHDDHIAGLKAIVDFVHANGAMMGVQLAHPGRKAFSEPLWEGGRALTADTLDKSGIAWRRMGPSALAAGEQWSVPEEMTLADIATEIEAFAAATRRAATAGFDVVELHFGHGYLAASFLSPLANRRTDAYGGSRENRMRFVIEAAEAVRQAWPQDKPLFIRLSCLDGAEGSWGLGDTVVLASVLKQVGVDVIDCSSGGLTEETRSLTIPRGLGFQVPFAERVRREAGIPTQAVGLIVDPRQAEQILAEGKADLIAIGREALRNPYWANEAALALGHAEDHSTWSFRHAAWLAKREPIMRKIRDEGQLEQFKAAR</sequence>
<dbReference type="RefSeq" id="WP_136359720.1">
    <property type="nucleotide sequence ID" value="NZ_SSNY01000012.1"/>
</dbReference>
<gene>
    <name evidence="7" type="ORF">E6C48_18825</name>
</gene>
<organism evidence="7 8">
    <name type="scientific">Ollibium composti</name>
    <dbReference type="NCBI Taxonomy" id="2675109"/>
    <lineage>
        <taxon>Bacteria</taxon>
        <taxon>Pseudomonadati</taxon>
        <taxon>Pseudomonadota</taxon>
        <taxon>Alphaproteobacteria</taxon>
        <taxon>Hyphomicrobiales</taxon>
        <taxon>Phyllobacteriaceae</taxon>
        <taxon>Ollibium</taxon>
    </lineage>
</organism>
<evidence type="ECO:0000256" key="3">
    <source>
        <dbReference type="ARBA" id="ARBA00022643"/>
    </source>
</evidence>
<dbReference type="InterPro" id="IPR044152">
    <property type="entry name" value="YqjM-like"/>
</dbReference>
<dbReference type="InterPro" id="IPR013785">
    <property type="entry name" value="Aldolase_TIM"/>
</dbReference>
<evidence type="ECO:0000256" key="4">
    <source>
        <dbReference type="ARBA" id="ARBA00022857"/>
    </source>
</evidence>
<dbReference type="Proteomes" id="UP000306441">
    <property type="component" value="Unassembled WGS sequence"/>
</dbReference>
<evidence type="ECO:0000313" key="7">
    <source>
        <dbReference type="EMBL" id="THF55296.1"/>
    </source>
</evidence>
<dbReference type="Pfam" id="PF00724">
    <property type="entry name" value="Oxidored_FMN"/>
    <property type="match status" value="1"/>
</dbReference>
<dbReference type="PANTHER" id="PTHR43303">
    <property type="entry name" value="NADPH DEHYDROGENASE C23G7.10C-RELATED"/>
    <property type="match status" value="1"/>
</dbReference>
<keyword evidence="3" id="KW-0288">FMN</keyword>
<dbReference type="EMBL" id="SSNY01000012">
    <property type="protein sequence ID" value="THF55296.1"/>
    <property type="molecule type" value="Genomic_DNA"/>
</dbReference>
<feature type="domain" description="NADH:flavin oxidoreductase/NADH oxidase N-terminal" evidence="6">
    <location>
        <begin position="8"/>
        <end position="348"/>
    </location>
</feature>
<keyword evidence="5" id="KW-0560">Oxidoreductase</keyword>
<reference evidence="7 8" key="1">
    <citation type="submission" date="2019-04" db="EMBL/GenBank/DDBJ databases">
        <title>Mesorhizobium composti sp. nov., isolated from compost.</title>
        <authorList>
            <person name="Lin S.-Y."/>
            <person name="Hameed A."/>
            <person name="Hsieh Y.-T."/>
            <person name="Young C.-C."/>
        </authorList>
    </citation>
    <scope>NUCLEOTIDE SEQUENCE [LARGE SCALE GENOMIC DNA]</scope>
    <source>
        <strain evidence="7 8">CC-YTH430</strain>
    </source>
</reference>
<dbReference type="Gene3D" id="3.20.20.70">
    <property type="entry name" value="Aldolase class I"/>
    <property type="match status" value="1"/>
</dbReference>
<dbReference type="CDD" id="cd02932">
    <property type="entry name" value="OYE_YqiM_FMN"/>
    <property type="match status" value="1"/>
</dbReference>
<evidence type="ECO:0000256" key="5">
    <source>
        <dbReference type="ARBA" id="ARBA00023002"/>
    </source>
</evidence>
<dbReference type="PANTHER" id="PTHR43303:SF4">
    <property type="entry name" value="NADPH DEHYDROGENASE C23G7.10C-RELATED"/>
    <property type="match status" value="1"/>
</dbReference>
<evidence type="ECO:0000313" key="8">
    <source>
        <dbReference type="Proteomes" id="UP000306441"/>
    </source>
</evidence>
<dbReference type="InterPro" id="IPR001155">
    <property type="entry name" value="OxRdtase_FMN_N"/>
</dbReference>
<keyword evidence="4" id="KW-0521">NADP</keyword>
<keyword evidence="2" id="KW-0285">Flavoprotein</keyword>
<evidence type="ECO:0000256" key="2">
    <source>
        <dbReference type="ARBA" id="ARBA00022630"/>
    </source>
</evidence>
<protein>
    <submittedName>
        <fullName evidence="7">NADH:flavin oxidoreductase/NADH oxidase</fullName>
    </submittedName>
</protein>
<comment type="cofactor">
    <cofactor evidence="1">
        <name>FMN</name>
        <dbReference type="ChEBI" id="CHEBI:58210"/>
    </cofactor>
</comment>
<evidence type="ECO:0000256" key="1">
    <source>
        <dbReference type="ARBA" id="ARBA00001917"/>
    </source>
</evidence>
<comment type="caution">
    <text evidence="7">The sequence shown here is derived from an EMBL/GenBank/DDBJ whole genome shotgun (WGS) entry which is preliminary data.</text>
</comment>
<evidence type="ECO:0000259" key="6">
    <source>
        <dbReference type="Pfam" id="PF00724"/>
    </source>
</evidence>
<name>A0ABY2Q2T1_9HYPH</name>
<accession>A0ABY2Q2T1</accession>
<proteinExistence type="predicted"/>
<dbReference type="SUPFAM" id="SSF51395">
    <property type="entry name" value="FMN-linked oxidoreductases"/>
    <property type="match status" value="1"/>
</dbReference>
<keyword evidence="8" id="KW-1185">Reference proteome</keyword>